<evidence type="ECO:0000313" key="1">
    <source>
        <dbReference type="EMBL" id="KAF6474981.1"/>
    </source>
</evidence>
<keyword evidence="2" id="KW-1185">Reference proteome</keyword>
<dbReference type="AlphaFoldDB" id="A0A7J8HSL5"/>
<organism evidence="1 2">
    <name type="scientific">Rousettus aegyptiacus</name>
    <name type="common">Egyptian fruit bat</name>
    <name type="synonym">Pteropus aegyptiacus</name>
    <dbReference type="NCBI Taxonomy" id="9407"/>
    <lineage>
        <taxon>Eukaryota</taxon>
        <taxon>Metazoa</taxon>
        <taxon>Chordata</taxon>
        <taxon>Craniata</taxon>
        <taxon>Vertebrata</taxon>
        <taxon>Euteleostomi</taxon>
        <taxon>Mammalia</taxon>
        <taxon>Eutheria</taxon>
        <taxon>Laurasiatheria</taxon>
        <taxon>Chiroptera</taxon>
        <taxon>Yinpterochiroptera</taxon>
        <taxon>Pteropodoidea</taxon>
        <taxon>Pteropodidae</taxon>
        <taxon>Rousettinae</taxon>
        <taxon>Rousettus</taxon>
    </lineage>
</organism>
<proteinExistence type="predicted"/>
<gene>
    <name evidence="1" type="ORF">HJG63_011080</name>
</gene>
<dbReference type="EMBL" id="JACASE010000004">
    <property type="protein sequence ID" value="KAF6474981.1"/>
    <property type="molecule type" value="Genomic_DNA"/>
</dbReference>
<dbReference type="Proteomes" id="UP000593571">
    <property type="component" value="Unassembled WGS sequence"/>
</dbReference>
<protein>
    <submittedName>
        <fullName evidence="1">Uncharacterized protein</fullName>
    </submittedName>
</protein>
<sequence>MVWSPTTRGTKELQPHRTTQIYLENLMKQEKKRLSSPTWRLILYLLDIEQAGDLHPTYYLGAALCTCRLWAIFHRHDASTFNAPISSRAQPQPHPSLPRDISGFIQPQTFRFACFTSLSLCPFSS</sequence>
<comment type="caution">
    <text evidence="1">The sequence shown here is derived from an EMBL/GenBank/DDBJ whole genome shotgun (WGS) entry which is preliminary data.</text>
</comment>
<reference evidence="1 2" key="1">
    <citation type="journal article" date="2020" name="Nature">
        <title>Six reference-quality genomes reveal evolution of bat adaptations.</title>
        <authorList>
            <person name="Jebb D."/>
            <person name="Huang Z."/>
            <person name="Pippel M."/>
            <person name="Hughes G.M."/>
            <person name="Lavrichenko K."/>
            <person name="Devanna P."/>
            <person name="Winkler S."/>
            <person name="Jermiin L.S."/>
            <person name="Skirmuntt E.C."/>
            <person name="Katzourakis A."/>
            <person name="Burkitt-Gray L."/>
            <person name="Ray D.A."/>
            <person name="Sullivan K.A.M."/>
            <person name="Roscito J.G."/>
            <person name="Kirilenko B.M."/>
            <person name="Davalos L.M."/>
            <person name="Corthals A.P."/>
            <person name="Power M.L."/>
            <person name="Jones G."/>
            <person name="Ransome R.D."/>
            <person name="Dechmann D.K.N."/>
            <person name="Locatelli A.G."/>
            <person name="Puechmaille S.J."/>
            <person name="Fedrigo O."/>
            <person name="Jarvis E.D."/>
            <person name="Hiller M."/>
            <person name="Vernes S.C."/>
            <person name="Myers E.W."/>
            <person name="Teeling E.C."/>
        </authorList>
    </citation>
    <scope>NUCLEOTIDE SEQUENCE [LARGE SCALE GENOMIC DNA]</scope>
    <source>
        <strain evidence="1">MRouAeg1</strain>
        <tissue evidence="1">Muscle</tissue>
    </source>
</reference>
<evidence type="ECO:0000313" key="2">
    <source>
        <dbReference type="Proteomes" id="UP000593571"/>
    </source>
</evidence>
<name>A0A7J8HSL5_ROUAE</name>
<accession>A0A7J8HSL5</accession>